<dbReference type="FunFam" id="3.40.50.300:FF:000221">
    <property type="entry name" value="Multidrug ABC transporter ATP-binding protein"/>
    <property type="match status" value="1"/>
</dbReference>
<keyword evidence="7 9" id="KW-1133">Transmembrane helix</keyword>
<evidence type="ECO:0000256" key="2">
    <source>
        <dbReference type="ARBA" id="ARBA00022448"/>
    </source>
</evidence>
<dbReference type="InterPro" id="IPR011527">
    <property type="entry name" value="ABC1_TM_dom"/>
</dbReference>
<dbReference type="GO" id="GO:0005886">
    <property type="term" value="C:plasma membrane"/>
    <property type="evidence" value="ECO:0007669"/>
    <property type="project" value="UniProtKB-SubCell"/>
</dbReference>
<dbReference type="CDD" id="cd18542">
    <property type="entry name" value="ABC_6TM_YknU_like"/>
    <property type="match status" value="1"/>
</dbReference>
<accession>A0A9X4XH02</accession>
<evidence type="ECO:0000256" key="8">
    <source>
        <dbReference type="ARBA" id="ARBA00023136"/>
    </source>
</evidence>
<dbReference type="PANTHER" id="PTHR43394:SF1">
    <property type="entry name" value="ATP-BINDING CASSETTE SUB-FAMILY B MEMBER 10, MITOCHONDRIAL"/>
    <property type="match status" value="1"/>
</dbReference>
<protein>
    <submittedName>
        <fullName evidence="12">ATP-binding cassette domain-containing protein</fullName>
    </submittedName>
</protein>
<dbReference type="Pfam" id="PF00005">
    <property type="entry name" value="ABC_tran"/>
    <property type="match status" value="1"/>
</dbReference>
<dbReference type="AlphaFoldDB" id="A0A9X4XH02"/>
<feature type="transmembrane region" description="Helical" evidence="9">
    <location>
        <begin position="257"/>
        <end position="280"/>
    </location>
</feature>
<feature type="domain" description="ABC transmembrane type-1" evidence="11">
    <location>
        <begin position="19"/>
        <end position="318"/>
    </location>
</feature>
<dbReference type="Gene3D" id="1.20.1560.10">
    <property type="entry name" value="ABC transporter type 1, transmembrane domain"/>
    <property type="match status" value="1"/>
</dbReference>
<dbReference type="InterPro" id="IPR017871">
    <property type="entry name" value="ABC_transporter-like_CS"/>
</dbReference>
<dbReference type="GO" id="GO:0015421">
    <property type="term" value="F:ABC-type oligopeptide transporter activity"/>
    <property type="evidence" value="ECO:0007669"/>
    <property type="project" value="TreeGrafter"/>
</dbReference>
<keyword evidence="3" id="KW-1003">Cell membrane</keyword>
<evidence type="ECO:0000256" key="7">
    <source>
        <dbReference type="ARBA" id="ARBA00022989"/>
    </source>
</evidence>
<evidence type="ECO:0000313" key="12">
    <source>
        <dbReference type="EMBL" id="MTK22337.1"/>
    </source>
</evidence>
<evidence type="ECO:0000256" key="9">
    <source>
        <dbReference type="SAM" id="Phobius"/>
    </source>
</evidence>
<dbReference type="EMBL" id="WMQE01000035">
    <property type="protein sequence ID" value="MTK22337.1"/>
    <property type="molecule type" value="Genomic_DNA"/>
</dbReference>
<dbReference type="SUPFAM" id="SSF52540">
    <property type="entry name" value="P-loop containing nucleoside triphosphate hydrolases"/>
    <property type="match status" value="1"/>
</dbReference>
<dbReference type="Proteomes" id="UP000487649">
    <property type="component" value="Unassembled WGS sequence"/>
</dbReference>
<dbReference type="SUPFAM" id="SSF90123">
    <property type="entry name" value="ABC transporter transmembrane region"/>
    <property type="match status" value="1"/>
</dbReference>
<feature type="transmembrane region" description="Helical" evidence="9">
    <location>
        <begin position="21"/>
        <end position="39"/>
    </location>
</feature>
<dbReference type="RefSeq" id="WP_006784298.1">
    <property type="nucleotide sequence ID" value="NZ_CABJBH010000012.1"/>
</dbReference>
<keyword evidence="8 9" id="KW-0472">Membrane</keyword>
<dbReference type="InterPro" id="IPR003439">
    <property type="entry name" value="ABC_transporter-like_ATP-bd"/>
</dbReference>
<feature type="domain" description="ABC transporter" evidence="10">
    <location>
        <begin position="349"/>
        <end position="583"/>
    </location>
</feature>
<evidence type="ECO:0000259" key="10">
    <source>
        <dbReference type="PROSITE" id="PS50893"/>
    </source>
</evidence>
<dbReference type="Gene3D" id="3.40.50.300">
    <property type="entry name" value="P-loop containing nucleotide triphosphate hydrolases"/>
    <property type="match status" value="1"/>
</dbReference>
<evidence type="ECO:0000256" key="1">
    <source>
        <dbReference type="ARBA" id="ARBA00004651"/>
    </source>
</evidence>
<dbReference type="InterPro" id="IPR027417">
    <property type="entry name" value="P-loop_NTPase"/>
</dbReference>
<name>A0A9X4XH02_9FIRM</name>
<evidence type="ECO:0000313" key="13">
    <source>
        <dbReference type="Proteomes" id="UP000487649"/>
    </source>
</evidence>
<dbReference type="PROSITE" id="PS50893">
    <property type="entry name" value="ABC_TRANSPORTER_2"/>
    <property type="match status" value="1"/>
</dbReference>
<reference evidence="12 13" key="1">
    <citation type="journal article" date="2019" name="Nat. Med.">
        <title>A library of human gut bacterial isolates paired with longitudinal multiomics data enables mechanistic microbiome research.</title>
        <authorList>
            <person name="Poyet M."/>
            <person name="Groussin M."/>
            <person name="Gibbons S.M."/>
            <person name="Avila-Pacheco J."/>
            <person name="Jiang X."/>
            <person name="Kearney S.M."/>
            <person name="Perrotta A.R."/>
            <person name="Berdy B."/>
            <person name="Zhao S."/>
            <person name="Lieberman T.D."/>
            <person name="Swanson P.K."/>
            <person name="Smith M."/>
            <person name="Roesemann S."/>
            <person name="Alexander J.E."/>
            <person name="Rich S.A."/>
            <person name="Livny J."/>
            <person name="Vlamakis H."/>
            <person name="Clish C."/>
            <person name="Bullock K."/>
            <person name="Deik A."/>
            <person name="Scott J."/>
            <person name="Pierce K.A."/>
            <person name="Xavier R.J."/>
            <person name="Alm E.J."/>
        </authorList>
    </citation>
    <scope>NUCLEOTIDE SEQUENCE [LARGE SCALE GENOMIC DNA]</scope>
    <source>
        <strain evidence="12 13">BIOML-A198</strain>
    </source>
</reference>
<dbReference type="PROSITE" id="PS00211">
    <property type="entry name" value="ABC_TRANSPORTER_1"/>
    <property type="match status" value="1"/>
</dbReference>
<evidence type="ECO:0000256" key="5">
    <source>
        <dbReference type="ARBA" id="ARBA00022741"/>
    </source>
</evidence>
<dbReference type="InterPro" id="IPR003593">
    <property type="entry name" value="AAA+_ATPase"/>
</dbReference>
<keyword evidence="6 12" id="KW-0067">ATP-binding</keyword>
<keyword evidence="5" id="KW-0547">Nucleotide-binding</keyword>
<evidence type="ECO:0000259" key="11">
    <source>
        <dbReference type="PROSITE" id="PS50929"/>
    </source>
</evidence>
<feature type="transmembrane region" description="Helical" evidence="9">
    <location>
        <begin position="71"/>
        <end position="92"/>
    </location>
</feature>
<proteinExistence type="predicted"/>
<dbReference type="InterPro" id="IPR039421">
    <property type="entry name" value="Type_1_exporter"/>
</dbReference>
<dbReference type="PROSITE" id="PS50929">
    <property type="entry name" value="ABC_TM1F"/>
    <property type="match status" value="1"/>
</dbReference>
<evidence type="ECO:0000256" key="4">
    <source>
        <dbReference type="ARBA" id="ARBA00022692"/>
    </source>
</evidence>
<dbReference type="Pfam" id="PF00664">
    <property type="entry name" value="ABC_membrane"/>
    <property type="match status" value="1"/>
</dbReference>
<feature type="transmembrane region" description="Helical" evidence="9">
    <location>
        <begin position="151"/>
        <end position="169"/>
    </location>
</feature>
<organism evidence="12 13">
    <name type="scientific">Turicibacter sanguinis</name>
    <dbReference type="NCBI Taxonomy" id="154288"/>
    <lineage>
        <taxon>Bacteria</taxon>
        <taxon>Bacillati</taxon>
        <taxon>Bacillota</taxon>
        <taxon>Erysipelotrichia</taxon>
        <taxon>Erysipelotrichales</taxon>
        <taxon>Turicibacteraceae</taxon>
        <taxon>Turicibacter</taxon>
    </lineage>
</organism>
<evidence type="ECO:0000256" key="3">
    <source>
        <dbReference type="ARBA" id="ARBA00022475"/>
    </source>
</evidence>
<dbReference type="InterPro" id="IPR036640">
    <property type="entry name" value="ABC1_TM_sf"/>
</dbReference>
<evidence type="ECO:0000256" key="6">
    <source>
        <dbReference type="ARBA" id="ARBA00022840"/>
    </source>
</evidence>
<comment type="caution">
    <text evidence="12">The sequence shown here is derived from an EMBL/GenBank/DDBJ whole genome shotgun (WGS) entry which is preliminary data.</text>
</comment>
<keyword evidence="2" id="KW-0813">Transport</keyword>
<dbReference type="GO" id="GO:0005524">
    <property type="term" value="F:ATP binding"/>
    <property type="evidence" value="ECO:0007669"/>
    <property type="project" value="UniProtKB-KW"/>
</dbReference>
<comment type="subcellular location">
    <subcellularLocation>
        <location evidence="1">Cell membrane</location>
        <topology evidence="1">Multi-pass membrane protein</topology>
    </subcellularLocation>
</comment>
<gene>
    <name evidence="12" type="ORF">GMA92_13040</name>
</gene>
<sequence>MQEFKSIFKWMEGQRLKVVGALIATAFGIVFSTLIPLVSQTAIDMVIKQTTEGNPTFISDIVLSVSSFKGQLLMCGALIMIFTVINALFNFLKAKWSAEASENLAKNLKDKMYHHIQQLSFMYHKRVETGDLIQRCTSDIDTIRLFLSSQLVEMGYAVLIFIIIFSFMLSLNVKFALVSVCLTPVLFGFCFIFFKKVKQSFKEADESEARLSTTLQENLTGVRVVRAYCNQEYEIEQFEKRNQELKEKSYVMTKLNALFWSSSDFLSFLQIAVVIIYGAYITIKGDITLGTLQAFISYESMIIWPVRQLGRVLTDLGKTTISVKRINEVLNEPIEFEEGLQKPQITGSIEFDHVGFEYEDHDRILKDISFKVEKGQTIAIIGRTGSGKTTLMNLLLRLYDYTEGSIKIDGVELKKIDHKWMRAHIGAVLQELFLYSKTIKQNIAIAKKDAHEDEIQSVAKLASVHHVIEDFENGYDTIVGERGVTLSGGQKQRVGIARALINECPILIFDDSLSAVDTETDIEIRRALNERSKDVTTFIIAHRVSTVKDADQIIVLDKGHIIQRGTHEELIHQEGLYQTFWEIQNQKEAEVLNLMNEESGV</sequence>
<feature type="transmembrane region" description="Helical" evidence="9">
    <location>
        <begin position="175"/>
        <end position="194"/>
    </location>
</feature>
<dbReference type="GO" id="GO:0016887">
    <property type="term" value="F:ATP hydrolysis activity"/>
    <property type="evidence" value="ECO:0007669"/>
    <property type="project" value="InterPro"/>
</dbReference>
<dbReference type="SMART" id="SM00382">
    <property type="entry name" value="AAA"/>
    <property type="match status" value="1"/>
</dbReference>
<keyword evidence="4 9" id="KW-0812">Transmembrane</keyword>
<dbReference type="PANTHER" id="PTHR43394">
    <property type="entry name" value="ATP-DEPENDENT PERMEASE MDL1, MITOCHONDRIAL"/>
    <property type="match status" value="1"/>
</dbReference>
<dbReference type="OrthoDB" id="9762778at2"/>